<evidence type="ECO:0000256" key="4">
    <source>
        <dbReference type="PROSITE-ProRule" id="PRU00176"/>
    </source>
</evidence>
<dbReference type="PROSITE" id="PS50102">
    <property type="entry name" value="RRM"/>
    <property type="match status" value="2"/>
</dbReference>
<keyword evidence="2 4" id="KW-0694">RNA-binding</keyword>
<comment type="subcellular location">
    <subcellularLocation>
        <location evidence="1">Nucleus</location>
    </subcellularLocation>
</comment>
<feature type="compositionally biased region" description="Basic and acidic residues" evidence="5">
    <location>
        <begin position="335"/>
        <end position="352"/>
    </location>
</feature>
<evidence type="ECO:0000256" key="3">
    <source>
        <dbReference type="ARBA" id="ARBA00023242"/>
    </source>
</evidence>
<dbReference type="InterPro" id="IPR035979">
    <property type="entry name" value="RBD_domain_sf"/>
</dbReference>
<dbReference type="PANTHER" id="PTHR13952:SF21">
    <property type="entry name" value="POLYNUCLEOTIDE ADENYLYLTRANSFERASE DOMAIN_RNA RECOGNITION MOTIF PROTEIN-RELATED"/>
    <property type="match status" value="1"/>
</dbReference>
<protein>
    <submittedName>
        <fullName evidence="7">RNA-binding protein 34</fullName>
    </submittedName>
</protein>
<evidence type="ECO:0000259" key="6">
    <source>
        <dbReference type="PROSITE" id="PS50102"/>
    </source>
</evidence>
<dbReference type="InterPro" id="IPR012677">
    <property type="entry name" value="Nucleotide-bd_a/b_plait_sf"/>
</dbReference>
<keyword evidence="8" id="KW-1185">Reference proteome</keyword>
<feature type="compositionally biased region" description="Polar residues" evidence="5">
    <location>
        <begin position="401"/>
        <end position="412"/>
    </location>
</feature>
<dbReference type="CDD" id="cd12394">
    <property type="entry name" value="RRM1_RBM34"/>
    <property type="match status" value="1"/>
</dbReference>
<dbReference type="SMART" id="SM00360">
    <property type="entry name" value="RRM"/>
    <property type="match status" value="2"/>
</dbReference>
<name>A0AAE1H074_9NEOP</name>
<comment type="caution">
    <text evidence="7">The sequence shown here is derived from an EMBL/GenBank/DDBJ whole genome shotgun (WGS) entry which is preliminary data.</text>
</comment>
<dbReference type="GO" id="GO:0005685">
    <property type="term" value="C:U1 snRNP"/>
    <property type="evidence" value="ECO:0007669"/>
    <property type="project" value="TreeGrafter"/>
</dbReference>
<dbReference type="GO" id="GO:0030619">
    <property type="term" value="F:U1 snRNA binding"/>
    <property type="evidence" value="ECO:0007669"/>
    <property type="project" value="TreeGrafter"/>
</dbReference>
<keyword evidence="3" id="KW-0539">Nucleus</keyword>
<dbReference type="GO" id="GO:0000398">
    <property type="term" value="P:mRNA splicing, via spliceosome"/>
    <property type="evidence" value="ECO:0007669"/>
    <property type="project" value="TreeGrafter"/>
</dbReference>
<evidence type="ECO:0000313" key="8">
    <source>
        <dbReference type="Proteomes" id="UP001219518"/>
    </source>
</evidence>
<evidence type="ECO:0000256" key="5">
    <source>
        <dbReference type="SAM" id="MobiDB-lite"/>
    </source>
</evidence>
<dbReference type="SUPFAM" id="SSF54928">
    <property type="entry name" value="RNA-binding domain, RBD"/>
    <property type="match status" value="2"/>
</dbReference>
<dbReference type="Proteomes" id="UP001219518">
    <property type="component" value="Unassembled WGS sequence"/>
</dbReference>
<feature type="compositionally biased region" description="Basic and acidic residues" evidence="5">
    <location>
        <begin position="361"/>
        <end position="370"/>
    </location>
</feature>
<accession>A0AAE1H074</accession>
<evidence type="ECO:0000256" key="1">
    <source>
        <dbReference type="ARBA" id="ARBA00004123"/>
    </source>
</evidence>
<dbReference type="InterPro" id="IPR051183">
    <property type="entry name" value="U1_U11-U12_snRNP_70-35kDa"/>
</dbReference>
<dbReference type="GO" id="GO:0003729">
    <property type="term" value="F:mRNA binding"/>
    <property type="evidence" value="ECO:0007669"/>
    <property type="project" value="TreeGrafter"/>
</dbReference>
<feature type="region of interest" description="Disordered" evidence="5">
    <location>
        <begin position="310"/>
        <end position="442"/>
    </location>
</feature>
<reference evidence="7" key="1">
    <citation type="submission" date="2021-07" db="EMBL/GenBank/DDBJ databases">
        <authorList>
            <person name="Catto M.A."/>
            <person name="Jacobson A."/>
            <person name="Kennedy G."/>
            <person name="Labadie P."/>
            <person name="Hunt B.G."/>
            <person name="Srinivasan R."/>
        </authorList>
    </citation>
    <scope>NUCLEOTIDE SEQUENCE</scope>
    <source>
        <strain evidence="7">PL_HMW_Pooled</strain>
        <tissue evidence="7">Head</tissue>
    </source>
</reference>
<dbReference type="EMBL" id="JAHWGI010000295">
    <property type="protein sequence ID" value="KAK3912581.1"/>
    <property type="molecule type" value="Genomic_DNA"/>
</dbReference>
<dbReference type="Pfam" id="PF00076">
    <property type="entry name" value="RRM_1"/>
    <property type="match status" value="1"/>
</dbReference>
<reference evidence="7" key="2">
    <citation type="journal article" date="2023" name="BMC Genomics">
        <title>Pest status, molecular evolution, and epigenetic factors derived from the genome assembly of Frankliniella fusca, a thysanopteran phytovirus vector.</title>
        <authorList>
            <person name="Catto M.A."/>
            <person name="Labadie P.E."/>
            <person name="Jacobson A.L."/>
            <person name="Kennedy G.G."/>
            <person name="Srinivasan R."/>
            <person name="Hunt B.G."/>
        </authorList>
    </citation>
    <scope>NUCLEOTIDE SEQUENCE</scope>
    <source>
        <strain evidence="7">PL_HMW_Pooled</strain>
    </source>
</reference>
<dbReference type="GO" id="GO:0071011">
    <property type="term" value="C:precatalytic spliceosome"/>
    <property type="evidence" value="ECO:0007669"/>
    <property type="project" value="TreeGrafter"/>
</dbReference>
<sequence>MTEYQVGSLGNLISGKGDINSGTKIVYEKVSRKSQETPLNIKPKGSTLKLQGKKLKDKISSPFLKRNKPDIAGDEVGGGTVAKSWKRIPESDGVTVVDGAQSIKTFSRNAARRIHIKKNTKKHVDDPEREARTIFVGNIPYAHAKKKKLIKFFSKYGNVESIRFRCAPLKDPRMSKKVAVIKHEFHPERSSICAFVVFKSESEANNAEQANGTVYHEHHLRVDLAGNASKKEYDPKKSIFIGNVSFAAEEEDLWELFSKCGAIESVRIVRDPVTAVSKGVAFVNFQERDAAELALQLDGESLKKRNIAVRRHKPNAKSVEKVSDKNVRHKGAGPVDEKTKQKQKLKEEVRLQKKEKRKMRREGEKLLGIDKKKKKKSDGSSEAPKEDEDFPKEKKVKSNKVNHGETITNNTLPKGGKKSKFQGQTVEDSKKKKKKINKGELKKRTVANLLSGSLQKKKV</sequence>
<proteinExistence type="predicted"/>
<dbReference type="AlphaFoldDB" id="A0AAE1H074"/>
<dbReference type="Gene3D" id="3.30.70.330">
    <property type="match status" value="2"/>
</dbReference>
<organism evidence="7 8">
    <name type="scientific">Frankliniella fusca</name>
    <dbReference type="NCBI Taxonomy" id="407009"/>
    <lineage>
        <taxon>Eukaryota</taxon>
        <taxon>Metazoa</taxon>
        <taxon>Ecdysozoa</taxon>
        <taxon>Arthropoda</taxon>
        <taxon>Hexapoda</taxon>
        <taxon>Insecta</taxon>
        <taxon>Pterygota</taxon>
        <taxon>Neoptera</taxon>
        <taxon>Paraneoptera</taxon>
        <taxon>Thysanoptera</taxon>
        <taxon>Terebrantia</taxon>
        <taxon>Thripoidea</taxon>
        <taxon>Thripidae</taxon>
        <taxon>Frankliniella</taxon>
    </lineage>
</organism>
<dbReference type="GO" id="GO:0071004">
    <property type="term" value="C:U2-type prespliceosome"/>
    <property type="evidence" value="ECO:0007669"/>
    <property type="project" value="TreeGrafter"/>
</dbReference>
<evidence type="ECO:0000313" key="7">
    <source>
        <dbReference type="EMBL" id="KAK3912581.1"/>
    </source>
</evidence>
<feature type="domain" description="RRM" evidence="6">
    <location>
        <begin position="132"/>
        <end position="227"/>
    </location>
</feature>
<gene>
    <name evidence="7" type="ORF">KUF71_022169</name>
</gene>
<feature type="domain" description="RRM" evidence="6">
    <location>
        <begin position="237"/>
        <end position="314"/>
    </location>
</feature>
<dbReference type="PANTHER" id="PTHR13952">
    <property type="entry name" value="U1 SMALL NUCLEAR RIBONUCLEOPROTEIN 70 KD"/>
    <property type="match status" value="1"/>
</dbReference>
<dbReference type="InterPro" id="IPR000504">
    <property type="entry name" value="RRM_dom"/>
</dbReference>
<evidence type="ECO:0000256" key="2">
    <source>
        <dbReference type="ARBA" id="ARBA00022884"/>
    </source>
</evidence>